<proteinExistence type="predicted"/>
<feature type="chain" id="PRO_5015448596" description="Phosphatidic acid phosphatase type 2/haloperoxidase domain-containing protein" evidence="1">
    <location>
        <begin position="19"/>
        <end position="311"/>
    </location>
</feature>
<keyword evidence="4" id="KW-1185">Reference proteome</keyword>
<name>A0A2S1LH42_9FLAO</name>
<reference evidence="3 4" key="1">
    <citation type="submission" date="2017-04" db="EMBL/GenBank/DDBJ databases">
        <title>Compelte genome sequence of WV33.</title>
        <authorList>
            <person name="Lee P.C."/>
        </authorList>
    </citation>
    <scope>NUCLEOTIDE SEQUENCE [LARGE SCALE GENOMIC DNA]</scope>
    <source>
        <strain evidence="3 4">WV33</strain>
    </source>
</reference>
<dbReference type="KEGG" id="ffa:FFWV33_16220"/>
<dbReference type="SUPFAM" id="SSF48317">
    <property type="entry name" value="Acid phosphatase/Vanadium-dependent haloperoxidase"/>
    <property type="match status" value="1"/>
</dbReference>
<feature type="domain" description="Phosphatidic acid phosphatase type 2/haloperoxidase" evidence="2">
    <location>
        <begin position="146"/>
        <end position="270"/>
    </location>
</feature>
<dbReference type="InterPro" id="IPR000326">
    <property type="entry name" value="PAP2/HPO"/>
</dbReference>
<feature type="signal peptide" evidence="1">
    <location>
        <begin position="1"/>
        <end position="18"/>
    </location>
</feature>
<dbReference type="RefSeq" id="WP_108741866.1">
    <property type="nucleotide sequence ID" value="NZ_CP020918.1"/>
</dbReference>
<dbReference type="Proteomes" id="UP000244527">
    <property type="component" value="Chromosome"/>
</dbReference>
<organism evidence="3 4">
    <name type="scientific">Flavobacterium faecale</name>
    <dbReference type="NCBI Taxonomy" id="1355330"/>
    <lineage>
        <taxon>Bacteria</taxon>
        <taxon>Pseudomonadati</taxon>
        <taxon>Bacteroidota</taxon>
        <taxon>Flavobacteriia</taxon>
        <taxon>Flavobacteriales</taxon>
        <taxon>Flavobacteriaceae</taxon>
        <taxon>Flavobacterium</taxon>
    </lineage>
</organism>
<dbReference type="EMBL" id="CP020918">
    <property type="protein sequence ID" value="AWG22961.1"/>
    <property type="molecule type" value="Genomic_DNA"/>
</dbReference>
<dbReference type="Pfam" id="PF01569">
    <property type="entry name" value="PAP2"/>
    <property type="match status" value="1"/>
</dbReference>
<dbReference type="CDD" id="cd01610">
    <property type="entry name" value="PAP2_like"/>
    <property type="match status" value="1"/>
</dbReference>
<sequence>MKNFTLLLIILLSINCFAQTDSIASPKQGRFKVASTVLKNSILSVPGDFSEMGHTVSSNWKRTAMYAGGIVGLIAVDKITTGYLHDHIEPTIDYQLPKIGIQGSTNPIFQGNDPYITYPIMGLYAGSVLFNHEKGQVVALNAIKTLTYSYVISHLILKTLIPRQRPQRPLNGDEPAVAPWTKDNWDFGNYHKPYFSPVADGTSFPSFHSTAFFAVAKVFQMEYDNYWIPYTFVTAAFLADIKGHNHWVSDLLVGGLVGTIIGKSVVISSRKQIEKSKNTAFNNTPKKFRMTKQLIPQISTSMIGFHFVGSF</sequence>
<evidence type="ECO:0000259" key="2">
    <source>
        <dbReference type="Pfam" id="PF01569"/>
    </source>
</evidence>
<dbReference type="AlphaFoldDB" id="A0A2S1LH42"/>
<evidence type="ECO:0000313" key="4">
    <source>
        <dbReference type="Proteomes" id="UP000244527"/>
    </source>
</evidence>
<keyword evidence="1" id="KW-0732">Signal</keyword>
<evidence type="ECO:0000313" key="3">
    <source>
        <dbReference type="EMBL" id="AWG22961.1"/>
    </source>
</evidence>
<accession>A0A2S1LH42</accession>
<dbReference type="Gene3D" id="1.20.144.10">
    <property type="entry name" value="Phosphatidic acid phosphatase type 2/haloperoxidase"/>
    <property type="match status" value="1"/>
</dbReference>
<dbReference type="OrthoDB" id="9773582at2"/>
<evidence type="ECO:0000256" key="1">
    <source>
        <dbReference type="SAM" id="SignalP"/>
    </source>
</evidence>
<gene>
    <name evidence="3" type="ORF">FFWV33_16220</name>
</gene>
<dbReference type="InterPro" id="IPR036938">
    <property type="entry name" value="PAP2/HPO_sf"/>
</dbReference>
<protein>
    <recommendedName>
        <fullName evidence="2">Phosphatidic acid phosphatase type 2/haloperoxidase domain-containing protein</fullName>
    </recommendedName>
</protein>